<protein>
    <submittedName>
        <fullName evidence="6">TetR/AcrR family transcriptional regulator</fullName>
    </submittedName>
</protein>
<dbReference type="Gene3D" id="1.10.357.10">
    <property type="entry name" value="Tetracycline Repressor, domain 2"/>
    <property type="match status" value="1"/>
</dbReference>
<sequence length="196" mass="20302">MSGTPSTRERLIATAARLFQERGYAATGLNDVLAQAGAPKGSLYHHFPDGKEGLAVAAALMAGERFLATIHKDAGDSADSADMLIRFAGRLAGWLEQSGFRLGCPVATLTLEQAAVSQNLATTFSAVFSSWQDALAQRLQSDGIGAARSQELAQLALSAIEGSLILARAQRSIAPLTQTAETLAGIFASEAGASPA</sequence>
<feature type="DNA-binding region" description="H-T-H motif" evidence="4">
    <location>
        <begin position="28"/>
        <end position="47"/>
    </location>
</feature>
<name>A0ABV9NB42_9PROT</name>
<dbReference type="Pfam" id="PF00440">
    <property type="entry name" value="TetR_N"/>
    <property type="match status" value="1"/>
</dbReference>
<organism evidence="6 7">
    <name type="scientific">Glycocaulis abyssi</name>
    <dbReference type="NCBI Taxonomy" id="1433403"/>
    <lineage>
        <taxon>Bacteria</taxon>
        <taxon>Pseudomonadati</taxon>
        <taxon>Pseudomonadota</taxon>
        <taxon>Alphaproteobacteria</taxon>
        <taxon>Maricaulales</taxon>
        <taxon>Maricaulaceae</taxon>
        <taxon>Glycocaulis</taxon>
    </lineage>
</organism>
<dbReference type="InterPro" id="IPR036271">
    <property type="entry name" value="Tet_transcr_reg_TetR-rel_C_sf"/>
</dbReference>
<dbReference type="Proteomes" id="UP001596024">
    <property type="component" value="Unassembled WGS sequence"/>
</dbReference>
<dbReference type="PANTHER" id="PTHR47506">
    <property type="entry name" value="TRANSCRIPTIONAL REGULATORY PROTEIN"/>
    <property type="match status" value="1"/>
</dbReference>
<dbReference type="InterPro" id="IPR009057">
    <property type="entry name" value="Homeodomain-like_sf"/>
</dbReference>
<dbReference type="InterPro" id="IPR001647">
    <property type="entry name" value="HTH_TetR"/>
</dbReference>
<keyword evidence="2 4" id="KW-0238">DNA-binding</keyword>
<dbReference type="PROSITE" id="PS50977">
    <property type="entry name" value="HTH_TETR_2"/>
    <property type="match status" value="1"/>
</dbReference>
<dbReference type="RefSeq" id="WP_371393397.1">
    <property type="nucleotide sequence ID" value="NZ_CP163421.1"/>
</dbReference>
<dbReference type="Pfam" id="PF21993">
    <property type="entry name" value="TetR_C_13_2"/>
    <property type="match status" value="1"/>
</dbReference>
<evidence type="ECO:0000256" key="1">
    <source>
        <dbReference type="ARBA" id="ARBA00023015"/>
    </source>
</evidence>
<keyword evidence="3" id="KW-0804">Transcription</keyword>
<evidence type="ECO:0000256" key="2">
    <source>
        <dbReference type="ARBA" id="ARBA00023125"/>
    </source>
</evidence>
<dbReference type="SUPFAM" id="SSF46689">
    <property type="entry name" value="Homeodomain-like"/>
    <property type="match status" value="1"/>
</dbReference>
<proteinExistence type="predicted"/>
<dbReference type="InterPro" id="IPR054156">
    <property type="entry name" value="YxaF_TetR_C"/>
</dbReference>
<dbReference type="SUPFAM" id="SSF48498">
    <property type="entry name" value="Tetracyclin repressor-like, C-terminal domain"/>
    <property type="match status" value="1"/>
</dbReference>
<dbReference type="EMBL" id="JBHSGQ010000004">
    <property type="protein sequence ID" value="MFC4725521.1"/>
    <property type="molecule type" value="Genomic_DNA"/>
</dbReference>
<reference evidence="7" key="1">
    <citation type="journal article" date="2019" name="Int. J. Syst. Evol. Microbiol.">
        <title>The Global Catalogue of Microorganisms (GCM) 10K type strain sequencing project: providing services to taxonomists for standard genome sequencing and annotation.</title>
        <authorList>
            <consortium name="The Broad Institute Genomics Platform"/>
            <consortium name="The Broad Institute Genome Sequencing Center for Infectious Disease"/>
            <person name="Wu L."/>
            <person name="Ma J."/>
        </authorList>
    </citation>
    <scope>NUCLEOTIDE SEQUENCE [LARGE SCALE GENOMIC DNA]</scope>
    <source>
        <strain evidence="7">CCUG 62981</strain>
    </source>
</reference>
<evidence type="ECO:0000256" key="4">
    <source>
        <dbReference type="PROSITE-ProRule" id="PRU00335"/>
    </source>
</evidence>
<keyword evidence="7" id="KW-1185">Reference proteome</keyword>
<evidence type="ECO:0000313" key="6">
    <source>
        <dbReference type="EMBL" id="MFC4725521.1"/>
    </source>
</evidence>
<gene>
    <name evidence="6" type="ORF">ACFPB0_09495</name>
</gene>
<dbReference type="PRINTS" id="PR00455">
    <property type="entry name" value="HTHTETR"/>
</dbReference>
<accession>A0ABV9NB42</accession>
<dbReference type="PANTHER" id="PTHR47506:SF3">
    <property type="entry name" value="HTH-TYPE TRANSCRIPTIONAL REGULATOR LMRA"/>
    <property type="match status" value="1"/>
</dbReference>
<keyword evidence="1" id="KW-0805">Transcription regulation</keyword>
<evidence type="ECO:0000259" key="5">
    <source>
        <dbReference type="PROSITE" id="PS50977"/>
    </source>
</evidence>
<evidence type="ECO:0000256" key="3">
    <source>
        <dbReference type="ARBA" id="ARBA00023163"/>
    </source>
</evidence>
<comment type="caution">
    <text evidence="6">The sequence shown here is derived from an EMBL/GenBank/DDBJ whole genome shotgun (WGS) entry which is preliminary data.</text>
</comment>
<feature type="domain" description="HTH tetR-type" evidence="5">
    <location>
        <begin position="5"/>
        <end position="65"/>
    </location>
</feature>
<evidence type="ECO:0000313" key="7">
    <source>
        <dbReference type="Proteomes" id="UP001596024"/>
    </source>
</evidence>